<comment type="caution">
    <text evidence="7">The sequence shown here is derived from an EMBL/GenBank/DDBJ whole genome shotgun (WGS) entry which is preliminary data.</text>
</comment>
<dbReference type="Proteomes" id="UP000193642">
    <property type="component" value="Unassembled WGS sequence"/>
</dbReference>
<dbReference type="PROSITE" id="PS00518">
    <property type="entry name" value="ZF_RING_1"/>
    <property type="match status" value="1"/>
</dbReference>
<feature type="compositionally biased region" description="Acidic residues" evidence="5">
    <location>
        <begin position="138"/>
        <end position="152"/>
    </location>
</feature>
<dbReference type="PANTHER" id="PTHR23041">
    <property type="entry name" value="RING FINGER DOMAIN-CONTAINING"/>
    <property type="match status" value="1"/>
</dbReference>
<dbReference type="SMART" id="SM00184">
    <property type="entry name" value="RING"/>
    <property type="match status" value="1"/>
</dbReference>
<dbReference type="SUPFAM" id="SSF57850">
    <property type="entry name" value="RING/U-box"/>
    <property type="match status" value="1"/>
</dbReference>
<evidence type="ECO:0000256" key="3">
    <source>
        <dbReference type="ARBA" id="ARBA00022833"/>
    </source>
</evidence>
<dbReference type="InterPro" id="IPR001841">
    <property type="entry name" value="Znf_RING"/>
</dbReference>
<evidence type="ECO:0000313" key="8">
    <source>
        <dbReference type="Proteomes" id="UP000193642"/>
    </source>
</evidence>
<keyword evidence="8" id="KW-1185">Reference proteome</keyword>
<dbReference type="Gene3D" id="3.30.40.10">
    <property type="entry name" value="Zinc/RING finger domain, C3HC4 (zinc finger)"/>
    <property type="match status" value="1"/>
</dbReference>
<feature type="compositionally biased region" description="Low complexity" evidence="5">
    <location>
        <begin position="82"/>
        <end position="115"/>
    </location>
</feature>
<keyword evidence="1" id="KW-0479">Metal-binding</keyword>
<dbReference type="AlphaFoldDB" id="A0A1Y2BXX3"/>
<evidence type="ECO:0000259" key="6">
    <source>
        <dbReference type="PROSITE" id="PS50089"/>
    </source>
</evidence>
<reference evidence="7 8" key="1">
    <citation type="submission" date="2016-07" db="EMBL/GenBank/DDBJ databases">
        <title>Pervasive Adenine N6-methylation of Active Genes in Fungi.</title>
        <authorList>
            <consortium name="DOE Joint Genome Institute"/>
            <person name="Mondo S.J."/>
            <person name="Dannebaum R.O."/>
            <person name="Kuo R.C."/>
            <person name="Labutti K."/>
            <person name="Haridas S."/>
            <person name="Kuo A."/>
            <person name="Salamov A."/>
            <person name="Ahrendt S.R."/>
            <person name="Lipzen A."/>
            <person name="Sullivan W."/>
            <person name="Andreopoulos W.B."/>
            <person name="Clum A."/>
            <person name="Lindquist E."/>
            <person name="Daum C."/>
            <person name="Ramamoorthy G.K."/>
            <person name="Gryganskyi A."/>
            <person name="Culley D."/>
            <person name="Magnuson J.K."/>
            <person name="James T.Y."/>
            <person name="O'Malley M.A."/>
            <person name="Stajich J.E."/>
            <person name="Spatafora J.W."/>
            <person name="Visel A."/>
            <person name="Grigoriev I.V."/>
        </authorList>
    </citation>
    <scope>NUCLEOTIDE SEQUENCE [LARGE SCALE GENOMIC DNA]</scope>
    <source>
        <strain evidence="7 8">JEL800</strain>
    </source>
</reference>
<keyword evidence="3" id="KW-0862">Zinc</keyword>
<evidence type="ECO:0000256" key="5">
    <source>
        <dbReference type="SAM" id="MobiDB-lite"/>
    </source>
</evidence>
<feature type="region of interest" description="Disordered" evidence="5">
    <location>
        <begin position="1"/>
        <end position="57"/>
    </location>
</feature>
<dbReference type="PROSITE" id="PS50089">
    <property type="entry name" value="ZF_RING_2"/>
    <property type="match status" value="1"/>
</dbReference>
<organism evidence="7 8">
    <name type="scientific">Rhizoclosmatium globosum</name>
    <dbReference type="NCBI Taxonomy" id="329046"/>
    <lineage>
        <taxon>Eukaryota</taxon>
        <taxon>Fungi</taxon>
        <taxon>Fungi incertae sedis</taxon>
        <taxon>Chytridiomycota</taxon>
        <taxon>Chytridiomycota incertae sedis</taxon>
        <taxon>Chytridiomycetes</taxon>
        <taxon>Chytridiales</taxon>
        <taxon>Chytriomycetaceae</taxon>
        <taxon>Rhizoclosmatium</taxon>
    </lineage>
</organism>
<dbReference type="PANTHER" id="PTHR23041:SF78">
    <property type="entry name" value="E3 UBIQUITIN-PROTEIN LIGASE RNF4"/>
    <property type="match status" value="1"/>
</dbReference>
<dbReference type="GO" id="GO:0008270">
    <property type="term" value="F:zinc ion binding"/>
    <property type="evidence" value="ECO:0007669"/>
    <property type="project" value="UniProtKB-KW"/>
</dbReference>
<proteinExistence type="predicted"/>
<dbReference type="OrthoDB" id="6105938at2759"/>
<keyword evidence="2 4" id="KW-0863">Zinc-finger</keyword>
<evidence type="ECO:0000256" key="4">
    <source>
        <dbReference type="PROSITE-ProRule" id="PRU00175"/>
    </source>
</evidence>
<dbReference type="InterPro" id="IPR017907">
    <property type="entry name" value="Znf_RING_CS"/>
</dbReference>
<accession>A0A1Y2BXX3</accession>
<evidence type="ECO:0000313" key="7">
    <source>
        <dbReference type="EMBL" id="ORY39620.1"/>
    </source>
</evidence>
<feature type="domain" description="RING-type" evidence="6">
    <location>
        <begin position="245"/>
        <end position="288"/>
    </location>
</feature>
<protein>
    <recommendedName>
        <fullName evidence="6">RING-type domain-containing protein</fullName>
    </recommendedName>
</protein>
<dbReference type="InterPro" id="IPR047134">
    <property type="entry name" value="RNF4"/>
</dbReference>
<dbReference type="EMBL" id="MCGO01000039">
    <property type="protein sequence ID" value="ORY39620.1"/>
    <property type="molecule type" value="Genomic_DNA"/>
</dbReference>
<feature type="compositionally biased region" description="Basic and acidic residues" evidence="5">
    <location>
        <begin position="21"/>
        <end position="38"/>
    </location>
</feature>
<feature type="compositionally biased region" description="Low complexity" evidence="5">
    <location>
        <begin position="1"/>
        <end position="17"/>
    </location>
</feature>
<dbReference type="InterPro" id="IPR013083">
    <property type="entry name" value="Znf_RING/FYVE/PHD"/>
</dbReference>
<name>A0A1Y2BXX3_9FUNG</name>
<dbReference type="Pfam" id="PF13639">
    <property type="entry name" value="zf-RING_2"/>
    <property type="match status" value="1"/>
</dbReference>
<evidence type="ECO:0000256" key="2">
    <source>
        <dbReference type="ARBA" id="ARBA00022771"/>
    </source>
</evidence>
<feature type="region of interest" description="Disordered" evidence="5">
    <location>
        <begin position="82"/>
        <end position="152"/>
    </location>
</feature>
<sequence length="303" mass="32223">MASLTATATTSATATTDSMEEAARLSDLEVRKRQIADARRRRKAAEAAAASNHPSGLVLPVLSLASASVSSSSSATSASASASISSASAARVSVPPRSSSTATSTSITATTTTTTNDFVDLTNSDDDPPPSTSADPDSNSEDNNDNNNDDDDDVVIVSTRRVPGHIHQINRVPDSRAIVFRAIADFVGAQSLPSLLNRVSVPQQQHHNHHHHHHQQHSRYAPYPPKKQIVPEPVPEPTTPGIVKCTICQCTAEADTPLVSTKCGHIFCEECINNSIKSAIGKQCPNCKTKMTGKDNGLRRLYI</sequence>
<evidence type="ECO:0000256" key="1">
    <source>
        <dbReference type="ARBA" id="ARBA00022723"/>
    </source>
</evidence>
<gene>
    <name evidence="7" type="ORF">BCR33DRAFT_720070</name>
</gene>
<dbReference type="STRING" id="329046.A0A1Y2BXX3"/>